<dbReference type="Pfam" id="PF12833">
    <property type="entry name" value="HTH_18"/>
    <property type="match status" value="1"/>
</dbReference>
<dbReference type="Gene3D" id="1.10.10.60">
    <property type="entry name" value="Homeodomain-like"/>
    <property type="match status" value="2"/>
</dbReference>
<dbReference type="InterPro" id="IPR009594">
    <property type="entry name" value="Tscrpt_reg_HTH_AraC_N"/>
</dbReference>
<dbReference type="eggNOG" id="COG2207">
    <property type="taxonomic scope" value="Bacteria"/>
</dbReference>
<name>A9AU92_HERA2</name>
<dbReference type="SMART" id="SM00342">
    <property type="entry name" value="HTH_ARAC"/>
    <property type="match status" value="1"/>
</dbReference>
<dbReference type="PANTHER" id="PTHR43436">
    <property type="entry name" value="ARAC-FAMILY TRANSCRIPTIONAL REGULATOR"/>
    <property type="match status" value="1"/>
</dbReference>
<dbReference type="Proteomes" id="UP000000787">
    <property type="component" value="Chromosome"/>
</dbReference>
<dbReference type="InterPro" id="IPR009057">
    <property type="entry name" value="Homeodomain-like_sf"/>
</dbReference>
<proteinExistence type="predicted"/>
<dbReference type="HOGENOM" id="CLU_000445_100_0_0"/>
<evidence type="ECO:0000256" key="2">
    <source>
        <dbReference type="ARBA" id="ARBA00023163"/>
    </source>
</evidence>
<dbReference type="EMBL" id="CP000875">
    <property type="protein sequence ID" value="ABX03011.1"/>
    <property type="molecule type" value="Genomic_DNA"/>
</dbReference>
<reference evidence="4 5" key="1">
    <citation type="journal article" date="2011" name="Stand. Genomic Sci.">
        <title>Complete genome sequence of the filamentous gliding predatory bacterium Herpetosiphon aurantiacus type strain (114-95(T)).</title>
        <authorList>
            <person name="Kiss H."/>
            <person name="Nett M."/>
            <person name="Domin N."/>
            <person name="Martin K."/>
            <person name="Maresca J.A."/>
            <person name="Copeland A."/>
            <person name="Lapidus A."/>
            <person name="Lucas S."/>
            <person name="Berry K.W."/>
            <person name="Glavina Del Rio T."/>
            <person name="Dalin E."/>
            <person name="Tice H."/>
            <person name="Pitluck S."/>
            <person name="Richardson P."/>
            <person name="Bruce D."/>
            <person name="Goodwin L."/>
            <person name="Han C."/>
            <person name="Detter J.C."/>
            <person name="Schmutz J."/>
            <person name="Brettin T."/>
            <person name="Land M."/>
            <person name="Hauser L."/>
            <person name="Kyrpides N.C."/>
            <person name="Ivanova N."/>
            <person name="Goker M."/>
            <person name="Woyke T."/>
            <person name="Klenk H.P."/>
            <person name="Bryant D.A."/>
        </authorList>
    </citation>
    <scope>NUCLEOTIDE SEQUENCE [LARGE SCALE GENOMIC DNA]</scope>
    <source>
        <strain evidence="5">ATCC 23779 / DSM 785 / 114-95</strain>
    </source>
</reference>
<dbReference type="BioCyc" id="HAUR316274:GHYA-363-MONOMER"/>
<keyword evidence="2" id="KW-0804">Transcription</keyword>
<sequence>MPMTQEHQTAWERQHRAANYAEISTRIAHILPSDGMIEPLPGVHVYRVSGPTEPIHGVTVPAFCVIVQGRKMVLLAADQYHYDPAHYLLTTAALPVVGQITEATPEAPYLSLRFALSPALISSVMAEVGVTPVASQASVRALAVSSLDGEFMDVVVRLVRLFNSSRDAQVLGPLIMRELVYRLLMSEQGMRLRQIAIIGGAEHRIMGALAQIQRDFHQPLRIPDLAQAVGMSVSGFHSHFKAVTAMSPGQYQQQLRLQEARRLLLSEDLDAASVGARVGYDDAAYFTRAYKRLFGAPPIRDATRMRAVVMAGG</sequence>
<organism evidence="4 5">
    <name type="scientific">Herpetosiphon aurantiacus (strain ATCC 23779 / DSM 785 / 114-95)</name>
    <dbReference type="NCBI Taxonomy" id="316274"/>
    <lineage>
        <taxon>Bacteria</taxon>
        <taxon>Bacillati</taxon>
        <taxon>Chloroflexota</taxon>
        <taxon>Chloroflexia</taxon>
        <taxon>Herpetosiphonales</taxon>
        <taxon>Herpetosiphonaceae</taxon>
        <taxon>Herpetosiphon</taxon>
    </lineage>
</organism>
<evidence type="ECO:0000259" key="3">
    <source>
        <dbReference type="PROSITE" id="PS01124"/>
    </source>
</evidence>
<gene>
    <name evidence="4" type="ordered locus">Haur_0360</name>
</gene>
<dbReference type="AlphaFoldDB" id="A9AU92"/>
<dbReference type="InterPro" id="IPR018060">
    <property type="entry name" value="HTH_AraC"/>
</dbReference>
<dbReference type="PROSITE" id="PS01124">
    <property type="entry name" value="HTH_ARAC_FAMILY_2"/>
    <property type="match status" value="1"/>
</dbReference>
<evidence type="ECO:0000256" key="1">
    <source>
        <dbReference type="ARBA" id="ARBA00023015"/>
    </source>
</evidence>
<keyword evidence="5" id="KW-1185">Reference proteome</keyword>
<evidence type="ECO:0000313" key="5">
    <source>
        <dbReference type="Proteomes" id="UP000000787"/>
    </source>
</evidence>
<dbReference type="KEGG" id="hau:Haur_0360"/>
<keyword evidence="1" id="KW-0805">Transcription regulation</keyword>
<dbReference type="GO" id="GO:0003700">
    <property type="term" value="F:DNA-binding transcription factor activity"/>
    <property type="evidence" value="ECO:0007669"/>
    <property type="project" value="InterPro"/>
</dbReference>
<dbReference type="STRING" id="316274.Haur_0360"/>
<evidence type="ECO:0000313" key="4">
    <source>
        <dbReference type="EMBL" id="ABX03011.1"/>
    </source>
</evidence>
<protein>
    <submittedName>
        <fullName evidence="4">Transcriptional regulator, AraC family</fullName>
    </submittedName>
</protein>
<dbReference type="SUPFAM" id="SSF46689">
    <property type="entry name" value="Homeodomain-like"/>
    <property type="match status" value="2"/>
</dbReference>
<dbReference type="GO" id="GO:0043565">
    <property type="term" value="F:sequence-specific DNA binding"/>
    <property type="evidence" value="ECO:0007669"/>
    <property type="project" value="InterPro"/>
</dbReference>
<dbReference type="PANTHER" id="PTHR43436:SF1">
    <property type="entry name" value="TRANSCRIPTIONAL REGULATORY PROTEIN"/>
    <property type="match status" value="1"/>
</dbReference>
<dbReference type="Pfam" id="PF06719">
    <property type="entry name" value="AraC_N"/>
    <property type="match status" value="1"/>
</dbReference>
<accession>A9AU92</accession>
<feature type="domain" description="HTH araC/xylS-type" evidence="3">
    <location>
        <begin position="206"/>
        <end position="304"/>
    </location>
</feature>
<dbReference type="InParanoid" id="A9AU92"/>